<reference evidence="1" key="1">
    <citation type="journal article" date="2022" name="bioRxiv">
        <title>Population genetic analysis of Ophidiomyces ophidiicola, the causative agent of snake fungal disease, indicates recent introductions to the USA.</title>
        <authorList>
            <person name="Ladner J.T."/>
            <person name="Palmer J.M."/>
            <person name="Ettinger C.L."/>
            <person name="Stajich J.E."/>
            <person name="Farrell T.M."/>
            <person name="Glorioso B.M."/>
            <person name="Lawson B."/>
            <person name="Price S.J."/>
            <person name="Stengle A.G."/>
            <person name="Grear D.A."/>
            <person name="Lorch J.M."/>
        </authorList>
    </citation>
    <scope>NUCLEOTIDE SEQUENCE</scope>
    <source>
        <strain evidence="1">NWHC 24266-5</strain>
    </source>
</reference>
<dbReference type="EMBL" id="JALBCA010000120">
    <property type="protein sequence ID" value="KAI2382513.1"/>
    <property type="molecule type" value="Genomic_DNA"/>
</dbReference>
<comment type="caution">
    <text evidence="1">The sequence shown here is derived from an EMBL/GenBank/DDBJ whole genome shotgun (WGS) entry which is preliminary data.</text>
</comment>
<evidence type="ECO:0000313" key="1">
    <source>
        <dbReference type="EMBL" id="KAI2382513.1"/>
    </source>
</evidence>
<organism evidence="1">
    <name type="scientific">Ophidiomyces ophidiicola</name>
    <dbReference type="NCBI Taxonomy" id="1387563"/>
    <lineage>
        <taxon>Eukaryota</taxon>
        <taxon>Fungi</taxon>
        <taxon>Dikarya</taxon>
        <taxon>Ascomycota</taxon>
        <taxon>Pezizomycotina</taxon>
        <taxon>Eurotiomycetes</taxon>
        <taxon>Eurotiomycetidae</taxon>
        <taxon>Onygenales</taxon>
        <taxon>Onygenaceae</taxon>
        <taxon>Ophidiomyces</taxon>
    </lineage>
</organism>
<accession>A0ACB8UP69</accession>
<protein>
    <submittedName>
        <fullName evidence="1">Uncharacterized protein</fullName>
    </submittedName>
</protein>
<name>A0ACB8UP69_9EURO</name>
<sequence>MEAQVIHAVKIAFEPKDIPFCIVNEAALKYYNVPCVPNSLDICVPENSLSDAGSQLASYKDIFRLHSWLAQNHDKIAADCRKRYLRFQVFMEGRFLDMIVFSDTFCHLDPIQDNIVRLKPNPKDQIRFSRHFDYSIDPNVLSTIPVPRLAAFVQGSARNYLELREDAMAACVEKLVDGMNLDESWCVDHLDTRQDKELQYILAIVATKAARASELGPNRITCIVEEEEEAEAVRMIPGYNDIFCKQDQPPPSKDSRENLPSPVQRIFTSIQSTFLFLIKNFRSAIFGQTALHPVNFQFISDIHLELSQNYSTFAVEKAAPYLILAGDIGALRDYEKYVTFLAAQCAQFDRVFLVLGNHEFYGISHEEGLKAAKKLESEPQLLGKLYLLNRGRVDINRRVTILGCTLWSSIPEESQLWVRMKLADFTVINDWSVEKYNAAHIEDVQWLKQQLHDISLEDEKRDVIVVTHHAPTVEKTSDPKSKLNPWSCAFSTNLIEGQVKSWPGSKNIRRWIFGHTHWNAEFKRKGIIISSNQLGYSANERRRPLKRGLFDFKRPQVQQKFVVTKAMNV</sequence>
<proteinExistence type="predicted"/>
<gene>
    <name evidence="1" type="ORF">LOY88_005959</name>
</gene>